<dbReference type="InterPro" id="IPR025827">
    <property type="entry name" value="Zn_ribbon_recom_dom"/>
</dbReference>
<dbReference type="Pfam" id="PF07508">
    <property type="entry name" value="Recombinase"/>
    <property type="match status" value="1"/>
</dbReference>
<dbReference type="InterPro" id="IPR011109">
    <property type="entry name" value="DNA_bind_recombinase_dom"/>
</dbReference>
<dbReference type="PANTHER" id="PTHR30461">
    <property type="entry name" value="DNA-INVERTASE FROM LAMBDOID PROPHAGE"/>
    <property type="match status" value="1"/>
</dbReference>
<keyword evidence="5" id="KW-1185">Reference proteome</keyword>
<dbReference type="Gene3D" id="3.40.50.1390">
    <property type="entry name" value="Resolvase, N-terminal catalytic domain"/>
    <property type="match status" value="1"/>
</dbReference>
<feature type="coiled-coil region" evidence="1">
    <location>
        <begin position="416"/>
        <end position="443"/>
    </location>
</feature>
<dbReference type="RefSeq" id="WP_281835582.1">
    <property type="nucleotide sequence ID" value="NZ_BSDY01000008.1"/>
</dbReference>
<dbReference type="InterPro" id="IPR006119">
    <property type="entry name" value="Resolv_N"/>
</dbReference>
<proteinExistence type="predicted"/>
<dbReference type="Pfam" id="PF00239">
    <property type="entry name" value="Resolvase"/>
    <property type="match status" value="1"/>
</dbReference>
<dbReference type="SUPFAM" id="SSF53041">
    <property type="entry name" value="Resolvase-like"/>
    <property type="match status" value="1"/>
</dbReference>
<dbReference type="GO" id="GO:0003677">
    <property type="term" value="F:DNA binding"/>
    <property type="evidence" value="ECO:0007669"/>
    <property type="project" value="InterPro"/>
</dbReference>
<feature type="domain" description="Resolvase/invertase-type recombinase catalytic" evidence="2">
    <location>
        <begin position="6"/>
        <end position="154"/>
    </location>
</feature>
<evidence type="ECO:0000313" key="5">
    <source>
        <dbReference type="Proteomes" id="UP001144471"/>
    </source>
</evidence>
<dbReference type="Gene3D" id="3.90.1750.20">
    <property type="entry name" value="Putative Large Serine Recombinase, Chain B, Domain 2"/>
    <property type="match status" value="1"/>
</dbReference>
<protein>
    <submittedName>
        <fullName evidence="4">Recombinase RecD</fullName>
    </submittedName>
</protein>
<evidence type="ECO:0000256" key="1">
    <source>
        <dbReference type="SAM" id="Coils"/>
    </source>
</evidence>
<organism evidence="4 5">
    <name type="scientific">Propionigenium maris DSM 9537</name>
    <dbReference type="NCBI Taxonomy" id="1123000"/>
    <lineage>
        <taxon>Bacteria</taxon>
        <taxon>Fusobacteriati</taxon>
        <taxon>Fusobacteriota</taxon>
        <taxon>Fusobacteriia</taxon>
        <taxon>Fusobacteriales</taxon>
        <taxon>Fusobacteriaceae</taxon>
        <taxon>Propionigenium</taxon>
    </lineage>
</organism>
<dbReference type="CDD" id="cd00338">
    <property type="entry name" value="Ser_Recombinase"/>
    <property type="match status" value="1"/>
</dbReference>
<dbReference type="InterPro" id="IPR038109">
    <property type="entry name" value="DNA_bind_recomb_sf"/>
</dbReference>
<name>A0A9W6GMH3_9FUSO</name>
<keyword evidence="1" id="KW-0175">Coiled coil</keyword>
<dbReference type="Pfam" id="PF13408">
    <property type="entry name" value="Zn_ribbon_recom"/>
    <property type="match status" value="1"/>
</dbReference>
<dbReference type="PROSITE" id="PS51736">
    <property type="entry name" value="RECOMBINASES_3"/>
    <property type="match status" value="1"/>
</dbReference>
<dbReference type="InterPro" id="IPR036162">
    <property type="entry name" value="Resolvase-like_N_sf"/>
</dbReference>
<comment type="caution">
    <text evidence="4">The sequence shown here is derived from an EMBL/GenBank/DDBJ whole genome shotgun (WGS) entry which is preliminary data.</text>
</comment>
<reference evidence="4" key="1">
    <citation type="submission" date="2022-12" db="EMBL/GenBank/DDBJ databases">
        <title>Reference genome sequencing for broad-spectrum identification of bacterial and archaeal isolates by mass spectrometry.</title>
        <authorList>
            <person name="Sekiguchi Y."/>
            <person name="Tourlousse D.M."/>
        </authorList>
    </citation>
    <scope>NUCLEOTIDE SEQUENCE</scope>
    <source>
        <strain evidence="4">10succ1</strain>
    </source>
</reference>
<dbReference type="PANTHER" id="PTHR30461:SF23">
    <property type="entry name" value="DNA RECOMBINASE-RELATED"/>
    <property type="match status" value="1"/>
</dbReference>
<evidence type="ECO:0000313" key="4">
    <source>
        <dbReference type="EMBL" id="GLI56421.1"/>
    </source>
</evidence>
<accession>A0A9W6GMH3</accession>
<evidence type="ECO:0000259" key="3">
    <source>
        <dbReference type="PROSITE" id="PS51737"/>
    </source>
</evidence>
<dbReference type="InterPro" id="IPR050639">
    <property type="entry name" value="SSR_resolvase"/>
</dbReference>
<dbReference type="GO" id="GO:0000150">
    <property type="term" value="F:DNA strand exchange activity"/>
    <property type="evidence" value="ECO:0007669"/>
    <property type="project" value="InterPro"/>
</dbReference>
<sequence length="548" mass="63424">MEKKIRGIAYARYSSENQKNESIDFQLRAINDYAKSHNIEVVETYIDRAKSATTDKRPDFQRMIRESEKGEFEVLLLFRLDRFSRDKYDAVFYKKKLLKNGVKVVSVTEQLSDNPESVILESVLEGMADYYSKNLSNLVTRGMLEQSRKAIHIGGKPPLGYDVDKETRKYVINEEEAKSIRIIFEKYLQGHTVMSIVEELNGRGYKTKKGVSFGTNSIRGIIKNEKYCGTFVFNKSASKDAFGRRNNHKTKDEKDIIRVKGGMPAIISEEDYKKAQALMATRKHGQGRQKAKEIYLLSGIIKCDCGHAMYGNRRKPKGKPLYISYRCGARHKKGAASECKTPEIRKEYIEDYVLTELENFLVNNETASSIVERVNEYVDQENNVYREKLSYIEKEISTLDGQIGNIIKAIMDGFAQEEFKVKLEELKKEKTRLKLEKSKYSKEVIAPNIDIQTVREKLNHLKGYVKTRNLPECRKLIKDFVKEVIVYESHVEVKLNVASFVFEGLKSGEQIKKKRDDLYVKNSQACYYKFLRERGYKYSREASQYGLN</sequence>
<dbReference type="SMART" id="SM00857">
    <property type="entry name" value="Resolvase"/>
    <property type="match status" value="1"/>
</dbReference>
<gene>
    <name evidence="4" type="ORF">PM10SUCC1_19350</name>
</gene>
<dbReference type="Proteomes" id="UP001144471">
    <property type="component" value="Unassembled WGS sequence"/>
</dbReference>
<dbReference type="AlphaFoldDB" id="A0A9W6GMH3"/>
<evidence type="ECO:0000259" key="2">
    <source>
        <dbReference type="PROSITE" id="PS51736"/>
    </source>
</evidence>
<feature type="domain" description="Recombinase" evidence="3">
    <location>
        <begin position="158"/>
        <end position="285"/>
    </location>
</feature>
<dbReference type="PROSITE" id="PS51737">
    <property type="entry name" value="RECOMBINASE_DNA_BIND"/>
    <property type="match status" value="1"/>
</dbReference>
<dbReference type="EMBL" id="BSDY01000008">
    <property type="protein sequence ID" value="GLI56421.1"/>
    <property type="molecule type" value="Genomic_DNA"/>
</dbReference>